<sequence length="72" mass="8573">MKKTVHYLFIPSSINKYGKKIHKISRRQHFRAKTFKHPIKYSNVIRRAKLTDTQQIFQAALFHNLCPNVDGY</sequence>
<dbReference type="PATRIC" id="fig|396596.7.peg.5783"/>
<evidence type="ECO:0000313" key="1">
    <source>
        <dbReference type="EMBL" id="EDT04449.1"/>
    </source>
</evidence>
<gene>
    <name evidence="1" type="ORF">BamIOP4010DRAFT_2050</name>
</gene>
<reference evidence="1 2" key="1">
    <citation type="submission" date="2008-03" db="EMBL/GenBank/DDBJ databases">
        <title>Sequencing of the draft genome and assembly of Burkholderia ambifaria IOP40-10.</title>
        <authorList>
            <consortium name="US DOE Joint Genome Institute (JGI-PGF)"/>
            <person name="Copeland A."/>
            <person name="Lucas S."/>
            <person name="Lapidus A."/>
            <person name="Glavina del Rio T."/>
            <person name="Dalin E."/>
            <person name="Tice H."/>
            <person name="Bruce D."/>
            <person name="Goodwin L."/>
            <person name="Pitluck S."/>
            <person name="Larimer F."/>
            <person name="Land M.L."/>
            <person name="Hauser L."/>
            <person name="Tiedje J."/>
            <person name="Richardson P."/>
        </authorList>
    </citation>
    <scope>NUCLEOTIDE SEQUENCE [LARGE SCALE GENOMIC DNA]</scope>
    <source>
        <strain evidence="1 2">IOP40-10</strain>
    </source>
</reference>
<comment type="caution">
    <text evidence="1">The sequence shown here is derived from an EMBL/GenBank/DDBJ whole genome shotgun (WGS) entry which is preliminary data.</text>
</comment>
<evidence type="ECO:0000313" key="2">
    <source>
        <dbReference type="Proteomes" id="UP000005463"/>
    </source>
</evidence>
<dbReference type="EMBL" id="ABLC01000037">
    <property type="protein sequence ID" value="EDT04449.1"/>
    <property type="molecule type" value="Genomic_DNA"/>
</dbReference>
<dbReference type="AlphaFoldDB" id="B1FDE1"/>
<organism evidence="1 2">
    <name type="scientific">Burkholderia ambifaria IOP40-10</name>
    <dbReference type="NCBI Taxonomy" id="396596"/>
    <lineage>
        <taxon>Bacteria</taxon>
        <taxon>Pseudomonadati</taxon>
        <taxon>Pseudomonadota</taxon>
        <taxon>Betaproteobacteria</taxon>
        <taxon>Burkholderiales</taxon>
        <taxon>Burkholderiaceae</taxon>
        <taxon>Burkholderia</taxon>
        <taxon>Burkholderia cepacia complex</taxon>
    </lineage>
</organism>
<name>B1FDE1_9BURK</name>
<proteinExistence type="predicted"/>
<protein>
    <submittedName>
        <fullName evidence="1">Uncharacterized protein</fullName>
    </submittedName>
</protein>
<dbReference type="Proteomes" id="UP000005463">
    <property type="component" value="Unassembled WGS sequence"/>
</dbReference>
<accession>B1FDE1</accession>